<comment type="caution">
    <text evidence="2">The sequence shown here is derived from an EMBL/GenBank/DDBJ whole genome shotgun (WGS) entry which is preliminary data.</text>
</comment>
<dbReference type="STRING" id="1461693.ATO10_05767"/>
<dbReference type="SMART" id="SM00858">
    <property type="entry name" value="SAF"/>
    <property type="match status" value="1"/>
</dbReference>
<dbReference type="Pfam" id="PF08666">
    <property type="entry name" value="SAF"/>
    <property type="match status" value="1"/>
</dbReference>
<dbReference type="EMBL" id="AQQY01000002">
    <property type="protein sequence ID" value="KCV83093.1"/>
    <property type="molecule type" value="Genomic_DNA"/>
</dbReference>
<sequence>MRMLFGVVLLVGVGLAGFAVYMAQGYISETQSALARERAAKQQQIELTDIYVAAQPVKYGETITAEQVIQIKWPAANLPEGAFQTAEDIFPEGGPEFRTVLRAIEANEPILAVKVTEPGADAGITSRLSKGMRAFAINVDVSSGVSGFLRPGDRVDVYWTGDMRGSGENVRRRQVTKLIESNVRLIAVDQTADSDRMNPMIARTVTVELTPQQVAALAQAQSSGKLSLSLVGAQDQTIAEAVEVDQRSLLGIVEEAEVAEAPKEKVCTIKTRKGSDVVEMQIPCTN</sequence>
<dbReference type="NCBIfam" id="TIGR03177">
    <property type="entry name" value="pilus_cpaB"/>
    <property type="match status" value="1"/>
</dbReference>
<dbReference type="InterPro" id="IPR031571">
    <property type="entry name" value="RcpC_dom"/>
</dbReference>
<accession>A0A058ZNE7</accession>
<evidence type="ECO:0000313" key="3">
    <source>
        <dbReference type="Proteomes" id="UP000024836"/>
    </source>
</evidence>
<name>A0A058ZNE7_9RHOB</name>
<protein>
    <submittedName>
        <fullName evidence="2">Flp pilus assembly protein CpaB</fullName>
    </submittedName>
</protein>
<feature type="domain" description="SAF" evidence="1">
    <location>
        <begin position="48"/>
        <end position="116"/>
    </location>
</feature>
<dbReference type="PATRIC" id="fig|1461693.3.peg.1175"/>
<gene>
    <name evidence="2" type="ORF">ATO10_05767</name>
</gene>
<dbReference type="InterPro" id="IPR013974">
    <property type="entry name" value="SAF"/>
</dbReference>
<dbReference type="AlphaFoldDB" id="A0A058ZNE7"/>
<proteinExistence type="predicted"/>
<organism evidence="2 3">
    <name type="scientific">Actibacterium atlanticum</name>
    <dbReference type="NCBI Taxonomy" id="1461693"/>
    <lineage>
        <taxon>Bacteria</taxon>
        <taxon>Pseudomonadati</taxon>
        <taxon>Pseudomonadota</taxon>
        <taxon>Alphaproteobacteria</taxon>
        <taxon>Rhodobacterales</taxon>
        <taxon>Roseobacteraceae</taxon>
        <taxon>Actibacterium</taxon>
    </lineage>
</organism>
<dbReference type="CDD" id="cd11614">
    <property type="entry name" value="SAF_CpaB_FlgA_like"/>
    <property type="match status" value="1"/>
</dbReference>
<dbReference type="eggNOG" id="COG3745">
    <property type="taxonomic scope" value="Bacteria"/>
</dbReference>
<evidence type="ECO:0000313" key="2">
    <source>
        <dbReference type="EMBL" id="KCV83093.1"/>
    </source>
</evidence>
<reference evidence="2 3" key="1">
    <citation type="submission" date="2013-04" db="EMBL/GenBank/DDBJ databases">
        <title>Shimia sp. 22II-S11-Z10 Genome Sequencing.</title>
        <authorList>
            <person name="Lai Q."/>
            <person name="Li G."/>
            <person name="Shao Z."/>
        </authorList>
    </citation>
    <scope>NUCLEOTIDE SEQUENCE [LARGE SCALE GENOMIC DNA]</scope>
    <source>
        <strain evidence="3">22II-S11-Z10</strain>
    </source>
</reference>
<dbReference type="Pfam" id="PF16976">
    <property type="entry name" value="RcpC"/>
    <property type="match status" value="1"/>
</dbReference>
<keyword evidence="3" id="KW-1185">Reference proteome</keyword>
<evidence type="ECO:0000259" key="1">
    <source>
        <dbReference type="SMART" id="SM00858"/>
    </source>
</evidence>
<dbReference type="Proteomes" id="UP000024836">
    <property type="component" value="Unassembled WGS sequence"/>
</dbReference>
<dbReference type="RefSeq" id="WP_035249176.1">
    <property type="nucleotide sequence ID" value="NZ_AQQY01000002.1"/>
</dbReference>
<dbReference type="InterPro" id="IPR017592">
    <property type="entry name" value="Pilus_assmbl_Flp-typ_CpaB"/>
</dbReference>
<dbReference type="OrthoDB" id="163768at2"/>